<evidence type="ECO:0000313" key="7">
    <source>
        <dbReference type="EMBL" id="KAB8180913.1"/>
    </source>
</evidence>
<dbReference type="PROSITE" id="PS01081">
    <property type="entry name" value="HTH_TETR_1"/>
    <property type="match status" value="1"/>
</dbReference>
<dbReference type="Gene3D" id="1.10.357.10">
    <property type="entry name" value="Tetracycline Repressor, domain 2"/>
    <property type="match status" value="1"/>
</dbReference>
<evidence type="ECO:0000256" key="1">
    <source>
        <dbReference type="ARBA" id="ARBA00023015"/>
    </source>
</evidence>
<dbReference type="GO" id="GO:0000976">
    <property type="term" value="F:transcription cis-regulatory region binding"/>
    <property type="evidence" value="ECO:0007669"/>
    <property type="project" value="TreeGrafter"/>
</dbReference>
<protein>
    <submittedName>
        <fullName evidence="7">TetR family transcriptional regulator</fullName>
    </submittedName>
</protein>
<dbReference type="InterPro" id="IPR023772">
    <property type="entry name" value="DNA-bd_HTH_TetR-type_CS"/>
</dbReference>
<dbReference type="PANTHER" id="PTHR30055:SF234">
    <property type="entry name" value="HTH-TYPE TRANSCRIPTIONAL REGULATOR BETI"/>
    <property type="match status" value="1"/>
</dbReference>
<dbReference type="EMBL" id="VDMA02000019">
    <property type="protein sequence ID" value="KAB8180913.1"/>
    <property type="molecule type" value="Genomic_DNA"/>
</dbReference>
<proteinExistence type="predicted"/>
<dbReference type="Proteomes" id="UP000313066">
    <property type="component" value="Unassembled WGS sequence"/>
</dbReference>
<dbReference type="RefSeq" id="WP_139578419.1">
    <property type="nucleotide sequence ID" value="NZ_VDMA02000019.1"/>
</dbReference>
<dbReference type="AlphaFoldDB" id="A0A5N6BLI3"/>
<dbReference type="GO" id="GO:0003700">
    <property type="term" value="F:DNA-binding transcription factor activity"/>
    <property type="evidence" value="ECO:0007669"/>
    <property type="project" value="TreeGrafter"/>
</dbReference>
<keyword evidence="1" id="KW-0805">Transcription regulation</keyword>
<dbReference type="Pfam" id="PF21597">
    <property type="entry name" value="TetR_C_43"/>
    <property type="match status" value="1"/>
</dbReference>
<dbReference type="InterPro" id="IPR001647">
    <property type="entry name" value="HTH_TetR"/>
</dbReference>
<dbReference type="InterPro" id="IPR036271">
    <property type="entry name" value="Tet_transcr_reg_TetR-rel_C_sf"/>
</dbReference>
<dbReference type="SUPFAM" id="SSF46689">
    <property type="entry name" value="Homeodomain-like"/>
    <property type="match status" value="1"/>
</dbReference>
<evidence type="ECO:0000256" key="2">
    <source>
        <dbReference type="ARBA" id="ARBA00023125"/>
    </source>
</evidence>
<dbReference type="Pfam" id="PF00440">
    <property type="entry name" value="TetR_N"/>
    <property type="match status" value="1"/>
</dbReference>
<dbReference type="PROSITE" id="PS50977">
    <property type="entry name" value="HTH_TETR_2"/>
    <property type="match status" value="1"/>
</dbReference>
<accession>A0A5N6BLI3</accession>
<evidence type="ECO:0000256" key="5">
    <source>
        <dbReference type="SAM" id="MobiDB-lite"/>
    </source>
</evidence>
<gene>
    <name evidence="7" type="ORF">FH610_030150</name>
</gene>
<dbReference type="InterPro" id="IPR049445">
    <property type="entry name" value="TetR_SbtR-like_C"/>
</dbReference>
<sequence>MPNDQRIPEPDASGGPARTLRADARRNRTRILEAAEAVFAAKGPSASTEEIAQKAGVGIGTVFRHFPTKESLLKAIMHAVAVRLTEETRALAAEGDPATAFFAFFTRTVEQAAEKKTVVDLLAQAGIPVTVAKPVLALREAVEVLVGKAQQAGAVRPDVRVPEVMALLIGVCQASLHTRWEPDLRARTLAIVFAGLRPAAAAG</sequence>
<organism evidence="7 8">
    <name type="scientific">Microbispora catharanthi</name>
    <dbReference type="NCBI Taxonomy" id="1712871"/>
    <lineage>
        <taxon>Bacteria</taxon>
        <taxon>Bacillati</taxon>
        <taxon>Actinomycetota</taxon>
        <taxon>Actinomycetes</taxon>
        <taxon>Streptosporangiales</taxon>
        <taxon>Streptosporangiaceae</taxon>
        <taxon>Microbispora</taxon>
    </lineage>
</organism>
<dbReference type="InterPro" id="IPR009057">
    <property type="entry name" value="Homeodomain-like_sf"/>
</dbReference>
<evidence type="ECO:0000256" key="3">
    <source>
        <dbReference type="ARBA" id="ARBA00023163"/>
    </source>
</evidence>
<reference evidence="7 8" key="1">
    <citation type="submission" date="2019-10" db="EMBL/GenBank/DDBJ databases">
        <title>Nonomuraea sp. nov., isolated from Phyllanthus amarus.</title>
        <authorList>
            <person name="Klykleung N."/>
            <person name="Tanasupawat S."/>
        </authorList>
    </citation>
    <scope>NUCLEOTIDE SEQUENCE [LARGE SCALE GENOMIC DNA]</scope>
    <source>
        <strain evidence="7 8">CR1-09</strain>
    </source>
</reference>
<keyword evidence="8" id="KW-1185">Reference proteome</keyword>
<dbReference type="InterPro" id="IPR050109">
    <property type="entry name" value="HTH-type_TetR-like_transc_reg"/>
</dbReference>
<evidence type="ECO:0000313" key="8">
    <source>
        <dbReference type="Proteomes" id="UP000313066"/>
    </source>
</evidence>
<comment type="caution">
    <text evidence="7">The sequence shown here is derived from an EMBL/GenBank/DDBJ whole genome shotgun (WGS) entry which is preliminary data.</text>
</comment>
<evidence type="ECO:0000259" key="6">
    <source>
        <dbReference type="PROSITE" id="PS50977"/>
    </source>
</evidence>
<dbReference type="SUPFAM" id="SSF48498">
    <property type="entry name" value="Tetracyclin repressor-like, C-terminal domain"/>
    <property type="match status" value="1"/>
</dbReference>
<evidence type="ECO:0000256" key="4">
    <source>
        <dbReference type="PROSITE-ProRule" id="PRU00335"/>
    </source>
</evidence>
<dbReference type="PRINTS" id="PR00455">
    <property type="entry name" value="HTHTETR"/>
</dbReference>
<keyword evidence="3" id="KW-0804">Transcription</keyword>
<keyword evidence="2 4" id="KW-0238">DNA-binding</keyword>
<dbReference type="PANTHER" id="PTHR30055">
    <property type="entry name" value="HTH-TYPE TRANSCRIPTIONAL REGULATOR RUTR"/>
    <property type="match status" value="1"/>
</dbReference>
<feature type="domain" description="HTH tetR-type" evidence="6">
    <location>
        <begin position="25"/>
        <end position="84"/>
    </location>
</feature>
<feature type="region of interest" description="Disordered" evidence="5">
    <location>
        <begin position="1"/>
        <end position="21"/>
    </location>
</feature>
<feature type="DNA-binding region" description="H-T-H motif" evidence="4">
    <location>
        <begin position="47"/>
        <end position="66"/>
    </location>
</feature>
<name>A0A5N6BLI3_9ACTN</name>